<dbReference type="GO" id="GO:0003677">
    <property type="term" value="F:DNA binding"/>
    <property type="evidence" value="ECO:0007669"/>
    <property type="project" value="UniProtKB-KW"/>
</dbReference>
<evidence type="ECO:0000313" key="12">
    <source>
        <dbReference type="EMBL" id="KAK4523668.1"/>
    </source>
</evidence>
<protein>
    <recommendedName>
        <fullName evidence="14">DUF1682 family protein</fullName>
    </recommendedName>
</protein>
<evidence type="ECO:0000256" key="5">
    <source>
        <dbReference type="ARBA" id="ARBA00023015"/>
    </source>
</evidence>
<feature type="compositionally biased region" description="Basic and acidic residues" evidence="10">
    <location>
        <begin position="365"/>
        <end position="374"/>
    </location>
</feature>
<dbReference type="PROSITE" id="PS51152">
    <property type="entry name" value="NFYA_HAP2_2"/>
    <property type="match status" value="1"/>
</dbReference>
<dbReference type="PROSITE" id="PS51257">
    <property type="entry name" value="PROKAR_LIPOPROTEIN"/>
    <property type="match status" value="1"/>
</dbReference>
<comment type="caution">
    <text evidence="12">The sequence shown here is derived from an EMBL/GenBank/DDBJ whole genome shotgun (WGS) entry which is preliminary data.</text>
</comment>
<evidence type="ECO:0000256" key="3">
    <source>
        <dbReference type="ARBA" id="ARBA00022692"/>
    </source>
</evidence>
<evidence type="ECO:0000256" key="9">
    <source>
        <dbReference type="ARBA" id="ARBA00023242"/>
    </source>
</evidence>
<dbReference type="GO" id="GO:0005634">
    <property type="term" value="C:nucleus"/>
    <property type="evidence" value="ECO:0007669"/>
    <property type="project" value="UniProtKB-SubCell"/>
</dbReference>
<dbReference type="InterPro" id="IPR012879">
    <property type="entry name" value="CCDC47"/>
</dbReference>
<keyword evidence="4 11" id="KW-1133">Transmembrane helix</keyword>
<dbReference type="Proteomes" id="UP001300502">
    <property type="component" value="Unassembled WGS sequence"/>
</dbReference>
<gene>
    <name evidence="12" type="ORF">GAYE_PCTG71G1564</name>
</gene>
<dbReference type="GO" id="GO:0003700">
    <property type="term" value="F:DNA-binding transcription factor activity"/>
    <property type="evidence" value="ECO:0007669"/>
    <property type="project" value="InterPro"/>
</dbReference>
<dbReference type="PANTHER" id="PTHR12883:SF0">
    <property type="entry name" value="PAT COMPLEX SUBUNIT CCDC47"/>
    <property type="match status" value="1"/>
</dbReference>
<dbReference type="Pfam" id="PF07946">
    <property type="entry name" value="CCDC47"/>
    <property type="match status" value="1"/>
</dbReference>
<feature type="transmembrane region" description="Helical" evidence="11">
    <location>
        <begin position="67"/>
        <end position="85"/>
    </location>
</feature>
<proteinExistence type="predicted"/>
<dbReference type="PANTHER" id="PTHR12883">
    <property type="entry name" value="ADIPOCYTE-SPECIFIC PROTEIN 4-RELATED"/>
    <property type="match status" value="1"/>
</dbReference>
<keyword evidence="7 11" id="KW-0472">Membrane</keyword>
<feature type="compositionally biased region" description="Basic residues" evidence="10">
    <location>
        <begin position="375"/>
        <end position="389"/>
    </location>
</feature>
<evidence type="ECO:0000256" key="8">
    <source>
        <dbReference type="ARBA" id="ARBA00023163"/>
    </source>
</evidence>
<evidence type="ECO:0000256" key="10">
    <source>
        <dbReference type="SAM" id="MobiDB-lite"/>
    </source>
</evidence>
<dbReference type="InterPro" id="IPR001289">
    <property type="entry name" value="NFYA"/>
</dbReference>
<feature type="compositionally biased region" description="Basic and acidic residues" evidence="10">
    <location>
        <begin position="334"/>
        <end position="352"/>
    </location>
</feature>
<evidence type="ECO:0000256" key="7">
    <source>
        <dbReference type="ARBA" id="ARBA00023136"/>
    </source>
</evidence>
<organism evidence="12 13">
    <name type="scientific">Galdieria yellowstonensis</name>
    <dbReference type="NCBI Taxonomy" id="3028027"/>
    <lineage>
        <taxon>Eukaryota</taxon>
        <taxon>Rhodophyta</taxon>
        <taxon>Bangiophyceae</taxon>
        <taxon>Galdieriales</taxon>
        <taxon>Galdieriaceae</taxon>
        <taxon>Galdieria</taxon>
    </lineage>
</organism>
<evidence type="ECO:0000256" key="2">
    <source>
        <dbReference type="ARBA" id="ARBA00004167"/>
    </source>
</evidence>
<keyword evidence="6" id="KW-0238">DNA-binding</keyword>
<evidence type="ECO:0000256" key="1">
    <source>
        <dbReference type="ARBA" id="ARBA00004123"/>
    </source>
</evidence>
<accession>A0AAV9I8K4</accession>
<dbReference type="GO" id="GO:0005509">
    <property type="term" value="F:calcium ion binding"/>
    <property type="evidence" value="ECO:0007669"/>
    <property type="project" value="InterPro"/>
</dbReference>
<sequence>MFKLMPAKHHSYYYTLFLLGCIGTLLLSAANGQSVKTEQSGTQQAKNQTAVPPRSQWKRAPWTIVDSFYAGIALFYLIFFAIGTWRNVTLSKRIGQLLSSCASSQFAWIGTDKDGQQPLYQDGIASYIFYASGRRNIAWMQWELEWKHRQDPFFYMRRPFENRWNMSDRIHIRIALNKENLPPMVFCLIRARGAKRFRSEHKEVENYCESFSSFLSTLNIPVLERFQVYSESLELARKILTEDRTLQLVSKYGHLIQRIFISEEKSLKQNEAGVTKWIDIQTILPNDLTGVQDFLLFGCWLGDYVSSMSLSSAVIQRAEKLRAMVKEDEEKAKEKKKKEQILKQKQERKQQDVNDVFSLSRSAQKKLEEKQRKADLKKKSKKGYRFLAI</sequence>
<keyword evidence="5" id="KW-0805">Transcription regulation</keyword>
<name>A0AAV9I8K4_9RHOD</name>
<dbReference type="GO" id="GO:0016020">
    <property type="term" value="C:membrane"/>
    <property type="evidence" value="ECO:0007669"/>
    <property type="project" value="UniProtKB-SubCell"/>
</dbReference>
<evidence type="ECO:0000256" key="4">
    <source>
        <dbReference type="ARBA" id="ARBA00022989"/>
    </source>
</evidence>
<dbReference type="GO" id="GO:0032469">
    <property type="term" value="P:endoplasmic reticulum calcium ion homeostasis"/>
    <property type="evidence" value="ECO:0007669"/>
    <property type="project" value="InterPro"/>
</dbReference>
<evidence type="ECO:0000256" key="6">
    <source>
        <dbReference type="ARBA" id="ARBA00023125"/>
    </source>
</evidence>
<evidence type="ECO:0000313" key="13">
    <source>
        <dbReference type="Proteomes" id="UP001300502"/>
    </source>
</evidence>
<keyword evidence="9" id="KW-0539">Nucleus</keyword>
<feature type="region of interest" description="Disordered" evidence="10">
    <location>
        <begin position="334"/>
        <end position="389"/>
    </location>
</feature>
<reference evidence="12 13" key="1">
    <citation type="submission" date="2022-07" db="EMBL/GenBank/DDBJ databases">
        <title>Genome-wide signatures of adaptation to extreme environments.</title>
        <authorList>
            <person name="Cho C.H."/>
            <person name="Yoon H.S."/>
        </authorList>
    </citation>
    <scope>NUCLEOTIDE SEQUENCE [LARGE SCALE GENOMIC DNA]</scope>
    <source>
        <strain evidence="12 13">108.79 E11</strain>
    </source>
</reference>
<keyword evidence="13" id="KW-1185">Reference proteome</keyword>
<keyword evidence="3 11" id="KW-0812">Transmembrane</keyword>
<evidence type="ECO:0008006" key="14">
    <source>
        <dbReference type="Google" id="ProtNLM"/>
    </source>
</evidence>
<dbReference type="GO" id="GO:0005783">
    <property type="term" value="C:endoplasmic reticulum"/>
    <property type="evidence" value="ECO:0007669"/>
    <property type="project" value="InterPro"/>
</dbReference>
<comment type="subcellular location">
    <subcellularLocation>
        <location evidence="2">Membrane</location>
        <topology evidence="2">Single-pass membrane protein</topology>
    </subcellularLocation>
    <subcellularLocation>
        <location evidence="1">Nucleus</location>
    </subcellularLocation>
</comment>
<evidence type="ECO:0000256" key="11">
    <source>
        <dbReference type="SAM" id="Phobius"/>
    </source>
</evidence>
<keyword evidence="8" id="KW-0804">Transcription</keyword>
<dbReference type="AlphaFoldDB" id="A0AAV9I8K4"/>
<dbReference type="EMBL" id="JANCYU010000018">
    <property type="protein sequence ID" value="KAK4523668.1"/>
    <property type="molecule type" value="Genomic_DNA"/>
</dbReference>